<gene>
    <name evidence="1" type="ORF">L2E82_15815</name>
</gene>
<evidence type="ECO:0000313" key="1">
    <source>
        <dbReference type="EMBL" id="KAI3765772.1"/>
    </source>
</evidence>
<organism evidence="1 2">
    <name type="scientific">Cichorium intybus</name>
    <name type="common">Chicory</name>
    <dbReference type="NCBI Taxonomy" id="13427"/>
    <lineage>
        <taxon>Eukaryota</taxon>
        <taxon>Viridiplantae</taxon>
        <taxon>Streptophyta</taxon>
        <taxon>Embryophyta</taxon>
        <taxon>Tracheophyta</taxon>
        <taxon>Spermatophyta</taxon>
        <taxon>Magnoliopsida</taxon>
        <taxon>eudicotyledons</taxon>
        <taxon>Gunneridae</taxon>
        <taxon>Pentapetalae</taxon>
        <taxon>asterids</taxon>
        <taxon>campanulids</taxon>
        <taxon>Asterales</taxon>
        <taxon>Asteraceae</taxon>
        <taxon>Cichorioideae</taxon>
        <taxon>Cichorieae</taxon>
        <taxon>Cichoriinae</taxon>
        <taxon>Cichorium</taxon>
    </lineage>
</organism>
<accession>A0ACB9F3T2</accession>
<proteinExistence type="predicted"/>
<comment type="caution">
    <text evidence="1">The sequence shown here is derived from an EMBL/GenBank/DDBJ whole genome shotgun (WGS) entry which is preliminary data.</text>
</comment>
<evidence type="ECO:0000313" key="2">
    <source>
        <dbReference type="Proteomes" id="UP001055811"/>
    </source>
</evidence>
<protein>
    <submittedName>
        <fullName evidence="1">Uncharacterized protein</fullName>
    </submittedName>
</protein>
<sequence length="106" mass="12623">MTTTIKIAVDFESYGVGNEAIDLGKLQIQIQVSFRFPISVLVVHRDTFRFLYWIFESQHSLFESQHRLFEINSRRRRSKTLLLTIAIDSLYFEECLVERVDDQCRF</sequence>
<dbReference type="Proteomes" id="UP001055811">
    <property type="component" value="Linkage Group LG03"/>
</dbReference>
<dbReference type="EMBL" id="CM042011">
    <property type="protein sequence ID" value="KAI3765772.1"/>
    <property type="molecule type" value="Genomic_DNA"/>
</dbReference>
<name>A0ACB9F3T2_CICIN</name>
<reference evidence="1 2" key="2">
    <citation type="journal article" date="2022" name="Mol. Ecol. Resour.">
        <title>The genomes of chicory, endive, great burdock and yacon provide insights into Asteraceae paleo-polyploidization history and plant inulin production.</title>
        <authorList>
            <person name="Fan W."/>
            <person name="Wang S."/>
            <person name="Wang H."/>
            <person name="Wang A."/>
            <person name="Jiang F."/>
            <person name="Liu H."/>
            <person name="Zhao H."/>
            <person name="Xu D."/>
            <person name="Zhang Y."/>
        </authorList>
    </citation>
    <scope>NUCLEOTIDE SEQUENCE [LARGE SCALE GENOMIC DNA]</scope>
    <source>
        <strain evidence="2">cv. Punajuju</strain>
        <tissue evidence="1">Leaves</tissue>
    </source>
</reference>
<reference evidence="2" key="1">
    <citation type="journal article" date="2022" name="Mol. Ecol. Resour.">
        <title>The genomes of chicory, endive, great burdock and yacon provide insights into Asteraceae palaeo-polyploidization history and plant inulin production.</title>
        <authorList>
            <person name="Fan W."/>
            <person name="Wang S."/>
            <person name="Wang H."/>
            <person name="Wang A."/>
            <person name="Jiang F."/>
            <person name="Liu H."/>
            <person name="Zhao H."/>
            <person name="Xu D."/>
            <person name="Zhang Y."/>
        </authorList>
    </citation>
    <scope>NUCLEOTIDE SEQUENCE [LARGE SCALE GENOMIC DNA]</scope>
    <source>
        <strain evidence="2">cv. Punajuju</strain>
    </source>
</reference>
<keyword evidence="2" id="KW-1185">Reference proteome</keyword>